<dbReference type="OrthoDB" id="5420274at2759"/>
<dbReference type="Gene3D" id="2.120.10.70">
    <property type="entry name" value="Fucose-specific lectin"/>
    <property type="match status" value="1"/>
</dbReference>
<feature type="compositionally biased region" description="Low complexity" evidence="1">
    <location>
        <begin position="143"/>
        <end position="174"/>
    </location>
</feature>
<feature type="region of interest" description="Disordered" evidence="1">
    <location>
        <begin position="143"/>
        <end position="176"/>
    </location>
</feature>
<organism evidence="3 4">
    <name type="scientific">Hyaloscypha hepaticicola</name>
    <dbReference type="NCBI Taxonomy" id="2082293"/>
    <lineage>
        <taxon>Eukaryota</taxon>
        <taxon>Fungi</taxon>
        <taxon>Dikarya</taxon>
        <taxon>Ascomycota</taxon>
        <taxon>Pezizomycotina</taxon>
        <taxon>Leotiomycetes</taxon>
        <taxon>Helotiales</taxon>
        <taxon>Hyaloscyphaceae</taxon>
        <taxon>Hyaloscypha</taxon>
    </lineage>
</organism>
<dbReference type="SUPFAM" id="SSF89372">
    <property type="entry name" value="Fucose-specific lectin"/>
    <property type="match status" value="1"/>
</dbReference>
<feature type="transmembrane region" description="Helical" evidence="2">
    <location>
        <begin position="116"/>
        <end position="140"/>
    </location>
</feature>
<evidence type="ECO:0000313" key="4">
    <source>
        <dbReference type="Proteomes" id="UP000235672"/>
    </source>
</evidence>
<keyword evidence="2" id="KW-1133">Transmembrane helix</keyword>
<dbReference type="AlphaFoldDB" id="A0A2J6PMH7"/>
<reference evidence="3 4" key="1">
    <citation type="submission" date="2016-05" db="EMBL/GenBank/DDBJ databases">
        <title>A degradative enzymes factory behind the ericoid mycorrhizal symbiosis.</title>
        <authorList>
            <consortium name="DOE Joint Genome Institute"/>
            <person name="Martino E."/>
            <person name="Morin E."/>
            <person name="Grelet G."/>
            <person name="Kuo A."/>
            <person name="Kohler A."/>
            <person name="Daghino S."/>
            <person name="Barry K."/>
            <person name="Choi C."/>
            <person name="Cichocki N."/>
            <person name="Clum A."/>
            <person name="Copeland A."/>
            <person name="Hainaut M."/>
            <person name="Haridas S."/>
            <person name="Labutti K."/>
            <person name="Lindquist E."/>
            <person name="Lipzen A."/>
            <person name="Khouja H.-R."/>
            <person name="Murat C."/>
            <person name="Ohm R."/>
            <person name="Olson A."/>
            <person name="Spatafora J."/>
            <person name="Veneault-Fourrey C."/>
            <person name="Henrissat B."/>
            <person name="Grigoriev I."/>
            <person name="Martin F."/>
            <person name="Perotto S."/>
        </authorList>
    </citation>
    <scope>NUCLEOTIDE SEQUENCE [LARGE SCALE GENOMIC DNA]</scope>
    <source>
        <strain evidence="3 4">UAMH 7357</strain>
    </source>
</reference>
<dbReference type="EMBL" id="KZ613515">
    <property type="protein sequence ID" value="PMD15224.1"/>
    <property type="molecule type" value="Genomic_DNA"/>
</dbReference>
<accession>A0A2J6PMH7</accession>
<evidence type="ECO:0000256" key="2">
    <source>
        <dbReference type="SAM" id="Phobius"/>
    </source>
</evidence>
<gene>
    <name evidence="3" type="ORF">NA56DRAFT_710162</name>
</gene>
<evidence type="ECO:0000256" key="1">
    <source>
        <dbReference type="SAM" id="MobiDB-lite"/>
    </source>
</evidence>
<sequence length="529" mass="56300">MSGDLEYEKVNILADEFLKNMVPTKKLDYASLEVDSRKHHSDPEVVDLDHSNLEVTPGYGSGEVLENDSLQAYHPAVFGNKDASGPIPCHPDNENYERNAPKSPQPRICGIKRKTFWICLVAVILLVILAAVGGTVGSVVGSNHNSSSGSHPVATSGGTATSTANGTPSSSATAVANTGIRPDSKLAALAWTVTPTHYKYRVYYQDVDNSIKESAYDSTTGSWSVLKVVNGSGVSPGTSIAASSSKQASSSGEVEVEIYTVPEISLHDGGISANTDINLYYFDADLNIAVISASLGVWSSTPSDSTLGPFTTMTEGKLSAYYHECGLCLNSTLVAHASNGSVFVYNSTSAEAWKGQSYGVETNALESLELGFQPYSTTTYADQVNLYYQRSDKTLVLSSWFSWQYQSDNNLDLSSTDGWQTAGNNGVVGSLVANSSFATLYFGNSNGSPEYVEVLASGNDLNGLQLYEWTPHAWHSATIPSGIQNVTTGTAIAAHFYQRAYVLVDGVLTQLAVGNDGSTWSVNAAVPTL</sequence>
<dbReference type="Proteomes" id="UP000235672">
    <property type="component" value="Unassembled WGS sequence"/>
</dbReference>
<keyword evidence="2" id="KW-0472">Membrane</keyword>
<protein>
    <submittedName>
        <fullName evidence="3">Uncharacterized protein</fullName>
    </submittedName>
</protein>
<keyword evidence="2" id="KW-0812">Transmembrane</keyword>
<name>A0A2J6PMH7_9HELO</name>
<proteinExistence type="predicted"/>
<keyword evidence="4" id="KW-1185">Reference proteome</keyword>
<dbReference type="STRING" id="1745343.A0A2J6PMH7"/>
<evidence type="ECO:0000313" key="3">
    <source>
        <dbReference type="EMBL" id="PMD15224.1"/>
    </source>
</evidence>